<evidence type="ECO:0000313" key="1">
    <source>
        <dbReference type="EMBL" id="MBD8065361.1"/>
    </source>
</evidence>
<dbReference type="AlphaFoldDB" id="A0A927FWM3"/>
<comment type="caution">
    <text evidence="1">The sequence shown here is derived from an EMBL/GenBank/DDBJ whole genome shotgun (WGS) entry which is preliminary data.</text>
</comment>
<gene>
    <name evidence="1" type="ORF">IC608_07730</name>
</gene>
<dbReference type="RefSeq" id="WP_191774208.1">
    <property type="nucleotide sequence ID" value="NZ_JACYFU010000002.1"/>
</dbReference>
<keyword evidence="2" id="KW-1185">Reference proteome</keyword>
<dbReference type="Proteomes" id="UP000654108">
    <property type="component" value="Unassembled WGS sequence"/>
</dbReference>
<name>A0A927FWM3_9HYPH</name>
<organism evidence="1 2">
    <name type="scientific">Devosia oryzisoli</name>
    <dbReference type="NCBI Taxonomy" id="2774138"/>
    <lineage>
        <taxon>Bacteria</taxon>
        <taxon>Pseudomonadati</taxon>
        <taxon>Pseudomonadota</taxon>
        <taxon>Alphaproteobacteria</taxon>
        <taxon>Hyphomicrobiales</taxon>
        <taxon>Devosiaceae</taxon>
        <taxon>Devosia</taxon>
    </lineage>
</organism>
<sequence length="96" mass="9951">MFLLLRSAFWLTLAFMVIRPGFDVQQAAASVSADALSRGSQFVASQIDAIECQDFTCASGKAIAAAALTPAPPAAAPMHDDVAAVPFPKPRPGYAG</sequence>
<proteinExistence type="predicted"/>
<dbReference type="EMBL" id="JACYFU010000002">
    <property type="protein sequence ID" value="MBD8065361.1"/>
    <property type="molecule type" value="Genomic_DNA"/>
</dbReference>
<evidence type="ECO:0008006" key="3">
    <source>
        <dbReference type="Google" id="ProtNLM"/>
    </source>
</evidence>
<accession>A0A927FWM3</accession>
<reference evidence="1" key="1">
    <citation type="submission" date="2020-09" db="EMBL/GenBank/DDBJ databases">
        <title>Genome seq and assembly of Devosia sp.</title>
        <authorList>
            <person name="Chhetri G."/>
        </authorList>
    </citation>
    <scope>NUCLEOTIDE SEQUENCE</scope>
    <source>
        <strain evidence="1">PTR5</strain>
    </source>
</reference>
<evidence type="ECO:0000313" key="2">
    <source>
        <dbReference type="Proteomes" id="UP000654108"/>
    </source>
</evidence>
<protein>
    <recommendedName>
        <fullName evidence="3">DUF5330 domain-containing protein</fullName>
    </recommendedName>
</protein>